<dbReference type="GO" id="GO:0008233">
    <property type="term" value="F:peptidase activity"/>
    <property type="evidence" value="ECO:0007669"/>
    <property type="project" value="UniProtKB-KW"/>
</dbReference>
<dbReference type="EMBL" id="JBHTCO010000002">
    <property type="protein sequence ID" value="MFC7391695.1"/>
    <property type="molecule type" value="Genomic_DNA"/>
</dbReference>
<organism evidence="10 11">
    <name type="scientific">Scopulibacillus cellulosilyticus</name>
    <dbReference type="NCBI Taxonomy" id="2665665"/>
    <lineage>
        <taxon>Bacteria</taxon>
        <taxon>Bacillati</taxon>
        <taxon>Bacillota</taxon>
        <taxon>Bacilli</taxon>
        <taxon>Bacillales</taxon>
        <taxon>Sporolactobacillaceae</taxon>
        <taxon>Scopulibacillus</taxon>
    </lineage>
</organism>
<evidence type="ECO:0000256" key="8">
    <source>
        <dbReference type="SAM" id="SignalP"/>
    </source>
</evidence>
<evidence type="ECO:0000256" key="5">
    <source>
        <dbReference type="ARBA" id="ARBA00022825"/>
    </source>
</evidence>
<dbReference type="InterPro" id="IPR030400">
    <property type="entry name" value="Sedolisin_dom"/>
</dbReference>
<dbReference type="SMART" id="SM00944">
    <property type="entry name" value="Pro-kuma_activ"/>
    <property type="match status" value="1"/>
</dbReference>
<keyword evidence="7" id="KW-0865">Zymogen</keyword>
<proteinExistence type="predicted"/>
<comment type="cofactor">
    <cofactor evidence="1">
        <name>Ca(2+)</name>
        <dbReference type="ChEBI" id="CHEBI:29108"/>
    </cofactor>
</comment>
<dbReference type="InterPro" id="IPR015366">
    <property type="entry name" value="S53_propep"/>
</dbReference>
<gene>
    <name evidence="10" type="ORF">ACFQRG_01640</name>
</gene>
<dbReference type="Proteomes" id="UP001596505">
    <property type="component" value="Unassembled WGS sequence"/>
</dbReference>
<keyword evidence="8" id="KW-0732">Signal</keyword>
<evidence type="ECO:0000256" key="3">
    <source>
        <dbReference type="ARBA" id="ARBA00022723"/>
    </source>
</evidence>
<name>A0ABW2PVG0_9BACL</name>
<feature type="chain" id="PRO_5047226256" evidence="8">
    <location>
        <begin position="29"/>
        <end position="649"/>
    </location>
</feature>
<dbReference type="GO" id="GO:0006508">
    <property type="term" value="P:proteolysis"/>
    <property type="evidence" value="ECO:0007669"/>
    <property type="project" value="UniProtKB-KW"/>
</dbReference>
<dbReference type="InterPro" id="IPR050819">
    <property type="entry name" value="Tripeptidyl-peptidase_I"/>
</dbReference>
<evidence type="ECO:0000256" key="1">
    <source>
        <dbReference type="ARBA" id="ARBA00001913"/>
    </source>
</evidence>
<keyword evidence="5" id="KW-0720">Serine protease</keyword>
<dbReference type="Gene3D" id="3.40.50.200">
    <property type="entry name" value="Peptidase S8/S53 domain"/>
    <property type="match status" value="1"/>
</dbReference>
<keyword evidence="6" id="KW-0106">Calcium</keyword>
<dbReference type="CDD" id="cd04056">
    <property type="entry name" value="Peptidases_S53"/>
    <property type="match status" value="1"/>
</dbReference>
<evidence type="ECO:0000313" key="10">
    <source>
        <dbReference type="EMBL" id="MFC7391695.1"/>
    </source>
</evidence>
<dbReference type="RefSeq" id="WP_380962960.1">
    <property type="nucleotide sequence ID" value="NZ_JBHTCO010000002.1"/>
</dbReference>
<keyword evidence="11" id="KW-1185">Reference proteome</keyword>
<evidence type="ECO:0000256" key="4">
    <source>
        <dbReference type="ARBA" id="ARBA00022801"/>
    </source>
</evidence>
<keyword evidence="4" id="KW-0378">Hydrolase</keyword>
<evidence type="ECO:0000256" key="6">
    <source>
        <dbReference type="ARBA" id="ARBA00022837"/>
    </source>
</evidence>
<accession>A0ABW2PVG0</accession>
<dbReference type="SUPFAM" id="SSF52743">
    <property type="entry name" value="Subtilisin-like"/>
    <property type="match status" value="1"/>
</dbReference>
<protein>
    <submittedName>
        <fullName evidence="10">Protease pro-enzyme activation domain-containing protein</fullName>
    </submittedName>
</protein>
<dbReference type="SUPFAM" id="SSF54897">
    <property type="entry name" value="Protease propeptides/inhibitors"/>
    <property type="match status" value="1"/>
</dbReference>
<dbReference type="CDD" id="cd11377">
    <property type="entry name" value="Pro-peptidase_S53"/>
    <property type="match status" value="1"/>
</dbReference>
<dbReference type="InterPro" id="IPR036852">
    <property type="entry name" value="Peptidase_S8/S53_dom_sf"/>
</dbReference>
<evidence type="ECO:0000259" key="9">
    <source>
        <dbReference type="PROSITE" id="PS51695"/>
    </source>
</evidence>
<sequence>MRRMKNKVLSVVAAGTLLLGAVPSIASADTPKVQSIPQGTGPAVLQNANYFGDLDPDTSITVDIVMKVHNKDALKHFINETVSPESHHYRKYLSTHQFKAKYGARPNQINTVTHYLRQFGISSKVYDDNLVITATGTVSQFNKAFSVDIKKAKFKGKHFHATKKQPKAPKNVAENILAILGLSDYSNFKSLAVKRPVEIKQKDNSPEGPLSLDPKDLIKRYNVQPLYDKGAKGQGQTIGIVTLANFNPEDAYSFWKEEGIKVKPDRIKVTNVDGGSNWDGYEETSLDVEQSGALAPMSDINVYVGPNTDPGFVDAYAQAINENKAKQISVSWGLSETAIIDSVNQKVESPEYAEVFNQLYMQAAAQGISMFAASGDAAAYDATRTPGTYQLSVDNPADSPYVTAAGGTTLPWHTTTKTGVKVSVDDERAWGWDYLYKYFDSLGYNNPQGWANKYFSGGGGGFSAFFDTPDYQKGVPGVNSYTAVKQWEPSSDYTSVQRVTPELVKGTGKGRNMPDLSMDADPYTGYKVYLSDPGKQGSNSQWAVYGGTSFVSPQLNGLTALINSADHTQVGFWNPQIYHFAKGKNSPFKPLNTTGSTNDNLFYTGTKGTVYNQATGLGVPDVASLADHFAHQWVKPGPKRPGPDGHDHH</sequence>
<dbReference type="PROSITE" id="PS51695">
    <property type="entry name" value="SEDOLISIN"/>
    <property type="match status" value="1"/>
</dbReference>
<feature type="signal peptide" evidence="8">
    <location>
        <begin position="1"/>
        <end position="28"/>
    </location>
</feature>
<evidence type="ECO:0000256" key="2">
    <source>
        <dbReference type="ARBA" id="ARBA00022670"/>
    </source>
</evidence>
<dbReference type="PANTHER" id="PTHR14218:SF15">
    <property type="entry name" value="TRIPEPTIDYL-PEPTIDASE 1"/>
    <property type="match status" value="1"/>
</dbReference>
<keyword evidence="2 10" id="KW-0645">Protease</keyword>
<evidence type="ECO:0000313" key="11">
    <source>
        <dbReference type="Proteomes" id="UP001596505"/>
    </source>
</evidence>
<dbReference type="Pfam" id="PF09286">
    <property type="entry name" value="Pro-kuma_activ"/>
    <property type="match status" value="1"/>
</dbReference>
<comment type="caution">
    <text evidence="10">The sequence shown here is derived from an EMBL/GenBank/DDBJ whole genome shotgun (WGS) entry which is preliminary data.</text>
</comment>
<evidence type="ECO:0000256" key="7">
    <source>
        <dbReference type="ARBA" id="ARBA00023145"/>
    </source>
</evidence>
<keyword evidence="3" id="KW-0479">Metal-binding</keyword>
<feature type="domain" description="Peptidase S53" evidence="9">
    <location>
        <begin position="211"/>
        <end position="632"/>
    </location>
</feature>
<reference evidence="11" key="1">
    <citation type="journal article" date="2019" name="Int. J. Syst. Evol. Microbiol.">
        <title>The Global Catalogue of Microorganisms (GCM) 10K type strain sequencing project: providing services to taxonomists for standard genome sequencing and annotation.</title>
        <authorList>
            <consortium name="The Broad Institute Genomics Platform"/>
            <consortium name="The Broad Institute Genome Sequencing Center for Infectious Disease"/>
            <person name="Wu L."/>
            <person name="Ma J."/>
        </authorList>
    </citation>
    <scope>NUCLEOTIDE SEQUENCE [LARGE SCALE GENOMIC DNA]</scope>
    <source>
        <strain evidence="11">CGMCC 1.16305</strain>
    </source>
</reference>
<dbReference type="PANTHER" id="PTHR14218">
    <property type="entry name" value="PROTEASE S8 TRIPEPTIDYL PEPTIDASE I CLN2"/>
    <property type="match status" value="1"/>
</dbReference>